<dbReference type="Gene3D" id="3.40.630.10">
    <property type="entry name" value="Zn peptidases"/>
    <property type="match status" value="1"/>
</dbReference>
<dbReference type="EMBL" id="JAUOTP010000012">
    <property type="protein sequence ID" value="MDO6416787.1"/>
    <property type="molecule type" value="Genomic_DNA"/>
</dbReference>
<dbReference type="Pfam" id="PF01546">
    <property type="entry name" value="Peptidase_M20"/>
    <property type="match status" value="1"/>
</dbReference>
<dbReference type="InterPro" id="IPR002933">
    <property type="entry name" value="Peptidase_M20"/>
</dbReference>
<evidence type="ECO:0000259" key="5">
    <source>
        <dbReference type="Pfam" id="PF07687"/>
    </source>
</evidence>
<sequence>MRKLIQSVLPVAAAGCVLAATSSVAAPVGQRPAITIPPGAAFSMASIPTFKGEYKDVYAYIDAHKDSDLANLQRWVRQPSISAQNIGVKEMAALAAADLKKIGFKEAEVVPTGGHPGVWGYYDAGAKTTLAVYMMLDVQPVEEADWQVKPFDGALVDHPLGRVLMARGATNTKGPERAFLNAIEAIIATRGKLPVNLMILAESEEELGSPHYPELIAKFASRLKTAAGAIYPGGGQAPEDGAVSVQLGVKGLLYVELEARGNPRTGGPQKAEIHSSWKATTDAPAWRLTQALASLTTPDGNTILIPGYYDKIRQPNAEEQRLFNGTLDGWVKREAATRKAFAVDHWYDNMDARTSLTRYLFDTTINIDGLASGYGGPGTKTILPNRALAKLDSRLVPGQTPEESLRLLKAHLVNKGFGDIEVRQLAGYPPSQTSVEAPVVKALLSTYKKYGLPVDVSPRSGGSQPNYVFTDTLGVAEVGLAAGHGADAHAPNEYWLIDPKPGSKLFGMSAVEKFYVDALYAMAAAK</sequence>
<dbReference type="Proteomes" id="UP001169764">
    <property type="component" value="Unassembled WGS sequence"/>
</dbReference>
<dbReference type="SUPFAM" id="SSF53187">
    <property type="entry name" value="Zn-dependent exopeptidases"/>
    <property type="match status" value="1"/>
</dbReference>
<feature type="chain" id="PRO_5047374448" evidence="4">
    <location>
        <begin position="26"/>
        <end position="526"/>
    </location>
</feature>
<comment type="caution">
    <text evidence="6">The sequence shown here is derived from an EMBL/GenBank/DDBJ whole genome shotgun (WGS) entry which is preliminary data.</text>
</comment>
<organism evidence="6 7">
    <name type="scientific">Sphingomonas natans</name>
    <dbReference type="NCBI Taxonomy" id="3063330"/>
    <lineage>
        <taxon>Bacteria</taxon>
        <taxon>Pseudomonadati</taxon>
        <taxon>Pseudomonadota</taxon>
        <taxon>Alphaproteobacteria</taxon>
        <taxon>Sphingomonadales</taxon>
        <taxon>Sphingomonadaceae</taxon>
        <taxon>Sphingomonas</taxon>
    </lineage>
</organism>
<protein>
    <submittedName>
        <fullName evidence="6">M20/M25/M40 family metallo-hydrolase</fullName>
    </submittedName>
</protein>
<accession>A0ABT8YFI5</accession>
<reference evidence="6" key="1">
    <citation type="submission" date="2023-07" db="EMBL/GenBank/DDBJ databases">
        <authorList>
            <person name="Kim M."/>
        </authorList>
    </citation>
    <scope>NUCLEOTIDE SEQUENCE</scope>
    <source>
        <strain evidence="6">BIUV-7</strain>
    </source>
</reference>
<feature type="signal peptide" evidence="4">
    <location>
        <begin position="1"/>
        <end position="25"/>
    </location>
</feature>
<name>A0ABT8YFI5_9SPHN</name>
<dbReference type="InterPro" id="IPR011650">
    <property type="entry name" value="Peptidase_M20_dimer"/>
</dbReference>
<keyword evidence="3" id="KW-0378">Hydrolase</keyword>
<keyword evidence="7" id="KW-1185">Reference proteome</keyword>
<evidence type="ECO:0000256" key="4">
    <source>
        <dbReference type="SAM" id="SignalP"/>
    </source>
</evidence>
<proteinExistence type="predicted"/>
<keyword evidence="2" id="KW-0479">Metal-binding</keyword>
<dbReference type="PANTHER" id="PTHR43270">
    <property type="entry name" value="BETA-ALA-HIS DIPEPTIDASE"/>
    <property type="match status" value="1"/>
</dbReference>
<dbReference type="InterPro" id="IPR051458">
    <property type="entry name" value="Cyt/Met_Dipeptidase"/>
</dbReference>
<evidence type="ECO:0000313" key="7">
    <source>
        <dbReference type="Proteomes" id="UP001169764"/>
    </source>
</evidence>
<keyword evidence="4" id="KW-0732">Signal</keyword>
<evidence type="ECO:0000256" key="1">
    <source>
        <dbReference type="ARBA" id="ARBA00022670"/>
    </source>
</evidence>
<dbReference type="Gene3D" id="3.30.70.360">
    <property type="match status" value="1"/>
</dbReference>
<evidence type="ECO:0000313" key="6">
    <source>
        <dbReference type="EMBL" id="MDO6416787.1"/>
    </source>
</evidence>
<feature type="domain" description="Peptidase M20 dimerisation" evidence="5">
    <location>
        <begin position="273"/>
        <end position="415"/>
    </location>
</feature>
<dbReference type="PANTHER" id="PTHR43270:SF4">
    <property type="entry name" value="CARNOSINE DIPEPTIDASE 2, ISOFORM A"/>
    <property type="match status" value="1"/>
</dbReference>
<evidence type="ECO:0000256" key="2">
    <source>
        <dbReference type="ARBA" id="ARBA00022723"/>
    </source>
</evidence>
<dbReference type="Pfam" id="PF07687">
    <property type="entry name" value="M20_dimer"/>
    <property type="match status" value="1"/>
</dbReference>
<dbReference type="RefSeq" id="WP_303546625.1">
    <property type="nucleotide sequence ID" value="NZ_JAUOTP010000012.1"/>
</dbReference>
<keyword evidence="1" id="KW-0645">Protease</keyword>
<gene>
    <name evidence="6" type="ORF">Q4F19_20555</name>
</gene>
<evidence type="ECO:0000256" key="3">
    <source>
        <dbReference type="ARBA" id="ARBA00022801"/>
    </source>
</evidence>
<dbReference type="PROSITE" id="PS51257">
    <property type="entry name" value="PROKAR_LIPOPROTEIN"/>
    <property type="match status" value="1"/>
</dbReference>